<dbReference type="SMART" id="SM00563">
    <property type="entry name" value="PlsC"/>
    <property type="match status" value="1"/>
</dbReference>
<evidence type="ECO:0000313" key="4">
    <source>
        <dbReference type="EMBL" id="CAB4813351.1"/>
    </source>
</evidence>
<dbReference type="EMBL" id="CAFAAI010000351">
    <property type="protein sequence ID" value="CAB4813351.1"/>
    <property type="molecule type" value="Genomic_DNA"/>
</dbReference>
<dbReference type="InterPro" id="IPR002123">
    <property type="entry name" value="Plipid/glycerol_acylTrfase"/>
</dbReference>
<gene>
    <name evidence="4" type="ORF">UFOPK2992_01728</name>
</gene>
<dbReference type="GO" id="GO:0006654">
    <property type="term" value="P:phosphatidic acid biosynthetic process"/>
    <property type="evidence" value="ECO:0007669"/>
    <property type="project" value="TreeGrafter"/>
</dbReference>
<dbReference type="SUPFAM" id="SSF69593">
    <property type="entry name" value="Glycerol-3-phosphate (1)-acyltransferase"/>
    <property type="match status" value="1"/>
</dbReference>
<name>A0A6J6YV90_9ZZZZ</name>
<evidence type="ECO:0000256" key="1">
    <source>
        <dbReference type="ARBA" id="ARBA00022679"/>
    </source>
</evidence>
<organism evidence="4">
    <name type="scientific">freshwater metagenome</name>
    <dbReference type="NCBI Taxonomy" id="449393"/>
    <lineage>
        <taxon>unclassified sequences</taxon>
        <taxon>metagenomes</taxon>
        <taxon>ecological metagenomes</taxon>
    </lineage>
</organism>
<reference evidence="4" key="1">
    <citation type="submission" date="2020-05" db="EMBL/GenBank/DDBJ databases">
        <authorList>
            <person name="Chiriac C."/>
            <person name="Salcher M."/>
            <person name="Ghai R."/>
            <person name="Kavagutti S V."/>
        </authorList>
    </citation>
    <scope>NUCLEOTIDE SEQUENCE</scope>
</reference>
<keyword evidence="2" id="KW-0012">Acyltransferase</keyword>
<dbReference type="GO" id="GO:0003841">
    <property type="term" value="F:1-acylglycerol-3-phosphate O-acyltransferase activity"/>
    <property type="evidence" value="ECO:0007669"/>
    <property type="project" value="TreeGrafter"/>
</dbReference>
<protein>
    <submittedName>
        <fullName evidence="4">Unannotated protein</fullName>
    </submittedName>
</protein>
<evidence type="ECO:0000259" key="3">
    <source>
        <dbReference type="SMART" id="SM00563"/>
    </source>
</evidence>
<proteinExistence type="predicted"/>
<accession>A0A6J6YV90</accession>
<keyword evidence="1" id="KW-0808">Transferase</keyword>
<evidence type="ECO:0000256" key="2">
    <source>
        <dbReference type="ARBA" id="ARBA00023315"/>
    </source>
</evidence>
<sequence length="202" mass="22210">MRAGTVPLRYGAEVTRLLARAWIALWRFRVAESGDAIPERCVIIAAPHTTNWDFPMMLALAKVSGIKLTWLGKNELFRGPMGPLMRKLGGVPVVRDKAGTMVADLVAEFAKQDTLRLLVPAEGTRSRSEYWKSGFYRIARGADVPILFGFIDHASHSGGFGPAMLPTADVRADMDQVRAFYADKAGLRPGNSAIPRLAEEDR</sequence>
<dbReference type="PANTHER" id="PTHR10434:SF9">
    <property type="entry name" value="PHOSPHOLIPID_GLYCEROL ACYLTRANSFERASE DOMAIN-CONTAINING PROTEIN"/>
    <property type="match status" value="1"/>
</dbReference>
<dbReference type="AlphaFoldDB" id="A0A6J6YV90"/>
<feature type="domain" description="Phospholipid/glycerol acyltransferase" evidence="3">
    <location>
        <begin position="42"/>
        <end position="154"/>
    </location>
</feature>
<dbReference type="PANTHER" id="PTHR10434">
    <property type="entry name" value="1-ACYL-SN-GLYCEROL-3-PHOSPHATE ACYLTRANSFERASE"/>
    <property type="match status" value="1"/>
</dbReference>
<dbReference type="Pfam" id="PF01553">
    <property type="entry name" value="Acyltransferase"/>
    <property type="match status" value="1"/>
</dbReference>